<dbReference type="GO" id="GO:0050660">
    <property type="term" value="F:flavin adenine dinucleotide binding"/>
    <property type="evidence" value="ECO:0007669"/>
    <property type="project" value="InterPro"/>
</dbReference>
<accession>A0A031LPL8</accession>
<dbReference type="Gene3D" id="2.40.110.10">
    <property type="entry name" value="Butyryl-CoA Dehydrogenase, subunit A, domain 2"/>
    <property type="match status" value="1"/>
</dbReference>
<comment type="cofactor">
    <cofactor evidence="1 5">
        <name>FAD</name>
        <dbReference type="ChEBI" id="CHEBI:57692"/>
    </cofactor>
</comment>
<dbReference type="InterPro" id="IPR036250">
    <property type="entry name" value="AcylCo_DH-like_C"/>
</dbReference>
<proteinExistence type="inferred from homology"/>
<dbReference type="Gene3D" id="1.10.540.10">
    <property type="entry name" value="Acyl-CoA dehydrogenase/oxidase, N-terminal domain"/>
    <property type="match status" value="1"/>
</dbReference>
<dbReference type="Pfam" id="PF02770">
    <property type="entry name" value="Acyl-CoA_dh_M"/>
    <property type="match status" value="1"/>
</dbReference>
<keyword evidence="9" id="KW-1185">Reference proteome</keyword>
<evidence type="ECO:0000259" key="6">
    <source>
        <dbReference type="Pfam" id="PF00441"/>
    </source>
</evidence>
<evidence type="ECO:0000256" key="5">
    <source>
        <dbReference type="RuleBase" id="RU362125"/>
    </source>
</evidence>
<dbReference type="SUPFAM" id="SSF47203">
    <property type="entry name" value="Acyl-CoA dehydrogenase C-terminal domain-like"/>
    <property type="match status" value="1"/>
</dbReference>
<evidence type="ECO:0000256" key="1">
    <source>
        <dbReference type="ARBA" id="ARBA00001974"/>
    </source>
</evidence>
<dbReference type="InterPro" id="IPR009075">
    <property type="entry name" value="AcylCo_DH/oxidase_C"/>
</dbReference>
<feature type="domain" description="Acyl-CoA oxidase/dehydrogenase middle" evidence="7">
    <location>
        <begin position="126"/>
        <end position="218"/>
    </location>
</feature>
<organism evidence="8 9">
    <name type="scientific">Candidatus Acidianus copahuensis</name>
    <dbReference type="NCBI Taxonomy" id="1160895"/>
    <lineage>
        <taxon>Archaea</taxon>
        <taxon>Thermoproteota</taxon>
        <taxon>Thermoprotei</taxon>
        <taxon>Sulfolobales</taxon>
        <taxon>Sulfolobaceae</taxon>
        <taxon>Acidianus</taxon>
    </lineage>
</organism>
<dbReference type="STRING" id="1160895.CM19_07095"/>
<dbReference type="PANTHER" id="PTHR43884:SF12">
    <property type="entry name" value="ISOVALERYL-COA DEHYDROGENASE, MITOCHONDRIAL-RELATED"/>
    <property type="match status" value="1"/>
</dbReference>
<feature type="domain" description="Acyl-CoA dehydrogenase/oxidase C-terminal" evidence="6">
    <location>
        <begin position="235"/>
        <end position="371"/>
    </location>
</feature>
<dbReference type="InterPro" id="IPR037069">
    <property type="entry name" value="AcylCoA_DH/ox_N_sf"/>
</dbReference>
<dbReference type="Proteomes" id="UP000024332">
    <property type="component" value="Unassembled WGS sequence"/>
</dbReference>
<dbReference type="CDD" id="cd00567">
    <property type="entry name" value="ACAD"/>
    <property type="match status" value="1"/>
</dbReference>
<evidence type="ECO:0000259" key="7">
    <source>
        <dbReference type="Pfam" id="PF02770"/>
    </source>
</evidence>
<evidence type="ECO:0000256" key="4">
    <source>
        <dbReference type="ARBA" id="ARBA00022827"/>
    </source>
</evidence>
<comment type="caution">
    <text evidence="8">The sequence shown here is derived from an EMBL/GenBank/DDBJ whole genome shotgun (WGS) entry which is preliminary data.</text>
</comment>
<keyword evidence="5" id="KW-0560">Oxidoreductase</keyword>
<dbReference type="Pfam" id="PF00441">
    <property type="entry name" value="Acyl-CoA_dh_1"/>
    <property type="match status" value="1"/>
</dbReference>
<dbReference type="InterPro" id="IPR006091">
    <property type="entry name" value="Acyl-CoA_Oxase/DH_mid-dom"/>
</dbReference>
<evidence type="ECO:0000256" key="2">
    <source>
        <dbReference type="ARBA" id="ARBA00009347"/>
    </source>
</evidence>
<dbReference type="PANTHER" id="PTHR43884">
    <property type="entry name" value="ACYL-COA DEHYDROGENASE"/>
    <property type="match status" value="1"/>
</dbReference>
<protein>
    <submittedName>
        <fullName evidence="8">Acyl-CoA dehydrogenase</fullName>
    </submittedName>
</protein>
<dbReference type="InterPro" id="IPR009100">
    <property type="entry name" value="AcylCoA_DH/oxidase_NM_dom_sf"/>
</dbReference>
<dbReference type="Gene3D" id="1.20.140.10">
    <property type="entry name" value="Butyryl-CoA Dehydrogenase, subunit A, domain 3"/>
    <property type="match status" value="1"/>
</dbReference>
<sequence length="393" mass="44794">MILMGEELKTNPDWYLILNSVNELMKKFDEKYWLNKDIAREFPYEFLDDFMKLGLGSIIIPKNYGGVDNGSKLACNILYLINVKGGNSYVVHGHYYNTLLLSRHAGEKIREKYFKEIGNGSKVLSLALTEPESGSDSTRIKTFAEKRGDKYVIKGHKIFISRIKYSDMMVLVARTKPYEKVEKKTDGITLFLVDLRETKDRIDMREIKTMSNTSAYELLIDGLEVPEENVIGEVDKGFYYLLDLLNAERFMIASEMVGNAEWFINKATSYAKERVVFGKPIGSYQGVQFPLAKVYAELEAVKSYLNEGLKYLESGKDTKMIGNYANISKYLATEVAWNAGNVAMDVYGGYGYAVDTSVERKLRETRLYKVAPVSQNLVLAYIAHHILNLPRSY</sequence>
<dbReference type="AlphaFoldDB" id="A0A031LPL8"/>
<reference evidence="8 9" key="1">
    <citation type="submission" date="2014-03" db="EMBL/GenBank/DDBJ databases">
        <title>Draft genome sequence of the novel thermoacidophilic archaea Acidianus copahuensis ALE1 strain, isolated from Copahue volcanic area in Neuquen Argentina.</title>
        <authorList>
            <person name="Urbieta M.S."/>
            <person name="Rascovan N."/>
            <person name="Castro C."/>
            <person name="Revale S."/>
            <person name="Giaveno M.A."/>
            <person name="Vazquez M.P."/>
            <person name="Donati E.R."/>
        </authorList>
    </citation>
    <scope>NUCLEOTIDE SEQUENCE [LARGE SCALE GENOMIC DNA]</scope>
    <source>
        <strain evidence="8 9">ALE1</strain>
    </source>
</reference>
<name>A0A031LPL8_9CREN</name>
<dbReference type="EMBL" id="JFZT01000040">
    <property type="protein sequence ID" value="EZQ06705.1"/>
    <property type="molecule type" value="Genomic_DNA"/>
</dbReference>
<dbReference type="SUPFAM" id="SSF56645">
    <property type="entry name" value="Acyl-CoA dehydrogenase NM domain-like"/>
    <property type="match status" value="1"/>
</dbReference>
<dbReference type="InterPro" id="IPR046373">
    <property type="entry name" value="Acyl-CoA_Oxase/DH_mid-dom_sf"/>
</dbReference>
<keyword evidence="4 5" id="KW-0274">FAD</keyword>
<dbReference type="InterPro" id="IPR006089">
    <property type="entry name" value="Acyl-CoA_DH_CS"/>
</dbReference>
<evidence type="ECO:0000256" key="3">
    <source>
        <dbReference type="ARBA" id="ARBA00022630"/>
    </source>
</evidence>
<gene>
    <name evidence="8" type="ORF">CM19_07095</name>
</gene>
<keyword evidence="3 5" id="KW-0285">Flavoprotein</keyword>
<dbReference type="PROSITE" id="PS00073">
    <property type="entry name" value="ACYL_COA_DH_2"/>
    <property type="match status" value="1"/>
</dbReference>
<evidence type="ECO:0000313" key="8">
    <source>
        <dbReference type="EMBL" id="EZQ06705.1"/>
    </source>
</evidence>
<comment type="similarity">
    <text evidence="2 5">Belongs to the acyl-CoA dehydrogenase family.</text>
</comment>
<evidence type="ECO:0000313" key="9">
    <source>
        <dbReference type="Proteomes" id="UP000024332"/>
    </source>
</evidence>
<dbReference type="OrthoDB" id="275197at2157"/>
<dbReference type="GO" id="GO:0003995">
    <property type="term" value="F:acyl-CoA dehydrogenase activity"/>
    <property type="evidence" value="ECO:0007669"/>
    <property type="project" value="InterPro"/>
</dbReference>